<organism evidence="2 3">
    <name type="scientific">Segatella buccae ATCC 33574</name>
    <dbReference type="NCBI Taxonomy" id="873513"/>
    <lineage>
        <taxon>Bacteria</taxon>
        <taxon>Pseudomonadati</taxon>
        <taxon>Bacteroidota</taxon>
        <taxon>Bacteroidia</taxon>
        <taxon>Bacteroidales</taxon>
        <taxon>Prevotellaceae</taxon>
        <taxon>Segatella</taxon>
    </lineage>
</organism>
<name>E6K8J7_9BACT</name>
<evidence type="ECO:0000259" key="1">
    <source>
        <dbReference type="Pfam" id="PF13612"/>
    </source>
</evidence>
<reference evidence="2 3" key="1">
    <citation type="submission" date="2010-10" db="EMBL/GenBank/DDBJ databases">
        <authorList>
            <person name="Muzny D."/>
            <person name="Qin X."/>
            <person name="Deng J."/>
            <person name="Jiang H."/>
            <person name="Liu Y."/>
            <person name="Qu J."/>
            <person name="Song X.-Z."/>
            <person name="Zhang L."/>
            <person name="Thornton R."/>
            <person name="Coyle M."/>
            <person name="Francisco L."/>
            <person name="Jackson L."/>
            <person name="Javaid M."/>
            <person name="Korchina V."/>
            <person name="Kovar C."/>
            <person name="Mata R."/>
            <person name="Mathew T."/>
            <person name="Ngo R."/>
            <person name="Nguyen L."/>
            <person name="Nguyen N."/>
            <person name="Okwuonu G."/>
            <person name="Ongeri F."/>
            <person name="Pham C."/>
            <person name="Simmons D."/>
            <person name="Wilczek-Boney K."/>
            <person name="Hale W."/>
            <person name="Jakkamsetti A."/>
            <person name="Pham P."/>
            <person name="Ruth R."/>
            <person name="San Lucas F."/>
            <person name="Warren J."/>
            <person name="Zhang J."/>
            <person name="Zhao Z."/>
            <person name="Zhou C."/>
            <person name="Zhu D."/>
            <person name="Lee S."/>
            <person name="Bess C."/>
            <person name="Blankenburg K."/>
            <person name="Forbes L."/>
            <person name="Fu Q."/>
            <person name="Gubbala S."/>
            <person name="Hirani K."/>
            <person name="Jayaseelan J.C."/>
            <person name="Lara F."/>
            <person name="Munidasa M."/>
            <person name="Palculict T."/>
            <person name="Patil S."/>
            <person name="Pu L.-L."/>
            <person name="Saada N."/>
            <person name="Tang L."/>
            <person name="Weissenberger G."/>
            <person name="Zhu Y."/>
            <person name="Hemphill L."/>
            <person name="Shang Y."/>
            <person name="Youmans B."/>
            <person name="Ayvaz T."/>
            <person name="Ross M."/>
            <person name="Santibanez J."/>
            <person name="Aqrawi P."/>
            <person name="Gross S."/>
            <person name="Joshi V."/>
            <person name="Fowler G."/>
            <person name="Nazareth L."/>
            <person name="Reid J."/>
            <person name="Worley K."/>
            <person name="Petrosino J."/>
            <person name="Highlander S."/>
            <person name="Gibbs R."/>
        </authorList>
    </citation>
    <scope>NUCLEOTIDE SEQUENCE [LARGE SCALE GENOMIC DNA]</scope>
    <source>
        <strain evidence="2 3">ATCC 33574</strain>
    </source>
</reference>
<dbReference type="Pfam" id="PF13612">
    <property type="entry name" value="DDE_Tnp_1_3"/>
    <property type="match status" value="1"/>
</dbReference>
<evidence type="ECO:0000313" key="3">
    <source>
        <dbReference type="Proteomes" id="UP000003112"/>
    </source>
</evidence>
<comment type="caution">
    <text evidence="2">The sequence shown here is derived from an EMBL/GenBank/DDBJ whole genome shotgun (WGS) entry which is preliminary data.</text>
</comment>
<accession>E6K8J7</accession>
<dbReference type="STRING" id="873513.HMPREF6485_1934"/>
<dbReference type="eggNOG" id="COG3039">
    <property type="taxonomic scope" value="Bacteria"/>
</dbReference>
<dbReference type="HOGENOM" id="CLU_073308_6_0_10"/>
<feature type="domain" description="Transposase DDE" evidence="1">
    <location>
        <begin position="2"/>
        <end position="95"/>
    </location>
</feature>
<dbReference type="Proteomes" id="UP000003112">
    <property type="component" value="Unassembled WGS sequence"/>
</dbReference>
<gene>
    <name evidence="2" type="ORF">HMPREF6485_1934</name>
</gene>
<dbReference type="InterPro" id="IPR025668">
    <property type="entry name" value="Tnp_DDE_dom"/>
</dbReference>
<dbReference type="AlphaFoldDB" id="E6K8J7"/>
<sequence length="141" mass="15999">MITPGDVDDRKPLEYKAFVDFIYGKLVGDKGYIGKNLFQKQFVDGIQLITKLKSNMKGALMSVSDKHLLRKRSIIETVNDELKNIAQVEHSGHRCFDNFIVNLLGAIVAYCLFPKKPCVNVQRTIDTQFSLCSKFVELTLI</sequence>
<protein>
    <submittedName>
        <fullName evidence="2">Putative transposase, IS4 family</fullName>
    </submittedName>
</protein>
<dbReference type="EMBL" id="AEPD01000029">
    <property type="protein sequence ID" value="EFU30157.1"/>
    <property type="molecule type" value="Genomic_DNA"/>
</dbReference>
<proteinExistence type="predicted"/>
<keyword evidence="3" id="KW-1185">Reference proteome</keyword>
<evidence type="ECO:0000313" key="2">
    <source>
        <dbReference type="EMBL" id="EFU30157.1"/>
    </source>
</evidence>